<dbReference type="NCBIfam" id="NF033519">
    <property type="entry name" value="transpos_ISAzo13"/>
    <property type="match status" value="1"/>
</dbReference>
<reference evidence="1" key="1">
    <citation type="submission" date="2013-08" db="EMBL/GenBank/DDBJ databases">
        <authorList>
            <person name="Mendez C."/>
            <person name="Richter M."/>
            <person name="Ferrer M."/>
            <person name="Sanchez J."/>
        </authorList>
    </citation>
    <scope>NUCLEOTIDE SEQUENCE</scope>
</reference>
<dbReference type="AlphaFoldDB" id="T0YNQ6"/>
<dbReference type="InterPro" id="IPR011518">
    <property type="entry name" value="Transposase_36"/>
</dbReference>
<feature type="non-terminal residue" evidence="1">
    <location>
        <position position="168"/>
    </location>
</feature>
<protein>
    <submittedName>
        <fullName evidence="1">Rhodopirellula transposase family protein</fullName>
    </submittedName>
</protein>
<dbReference type="Pfam" id="PF07592">
    <property type="entry name" value="DDE_Tnp_ISAZ013"/>
    <property type="match status" value="1"/>
</dbReference>
<reference evidence="1" key="2">
    <citation type="journal article" date="2014" name="ISME J.">
        <title>Microbial stratification in low pH oxic and suboxic macroscopic growths along an acid mine drainage.</title>
        <authorList>
            <person name="Mendez-Garcia C."/>
            <person name="Mesa V."/>
            <person name="Sprenger R.R."/>
            <person name="Richter M."/>
            <person name="Diez M.S."/>
            <person name="Solano J."/>
            <person name="Bargiela R."/>
            <person name="Golyshina O.V."/>
            <person name="Manteca A."/>
            <person name="Ramos J.L."/>
            <person name="Gallego J.R."/>
            <person name="Llorente I."/>
            <person name="Martins Dos Santos V.A."/>
            <person name="Jensen O.N."/>
            <person name="Pelaez A.I."/>
            <person name="Sanchez J."/>
            <person name="Ferrer M."/>
        </authorList>
    </citation>
    <scope>NUCLEOTIDE SEQUENCE</scope>
</reference>
<name>T0YNQ6_9ZZZZ</name>
<dbReference type="EMBL" id="AUZZ01009468">
    <property type="protein sequence ID" value="EQD33547.1"/>
    <property type="molecule type" value="Genomic_DNA"/>
</dbReference>
<organism evidence="1">
    <name type="scientific">mine drainage metagenome</name>
    <dbReference type="NCBI Taxonomy" id="410659"/>
    <lineage>
        <taxon>unclassified sequences</taxon>
        <taxon>metagenomes</taxon>
        <taxon>ecological metagenomes</taxon>
    </lineage>
</organism>
<proteinExistence type="predicted"/>
<gene>
    <name evidence="1" type="ORF">B2A_13094</name>
</gene>
<sequence length="168" mass="18247">MAATEAMSLGYGGVSLVSRACGLSRKAMRKGIVELARRGKPLLGRVRRAGGGRKSITQSDPALVQTLEALIDEQTRGDPESALRWICKSTRSIAGELVEPDHPVSHMKVAQILHDLNYSLQGNRKTEEGADHPDRDAQFRHINATVKQCLGQGIPVISVDTKKKELLG</sequence>
<comment type="caution">
    <text evidence="1">The sequence shown here is derived from an EMBL/GenBank/DDBJ whole genome shotgun (WGS) entry which is preliminary data.</text>
</comment>
<accession>T0YNQ6</accession>
<evidence type="ECO:0000313" key="1">
    <source>
        <dbReference type="EMBL" id="EQD33547.1"/>
    </source>
</evidence>